<dbReference type="InterPro" id="IPR036249">
    <property type="entry name" value="Thioredoxin-like_sf"/>
</dbReference>
<reference evidence="2" key="1">
    <citation type="journal article" date="2019" name="Int. J. Syst. Evol. Microbiol.">
        <title>The Global Catalogue of Microorganisms (GCM) 10K type strain sequencing project: providing services to taxonomists for standard genome sequencing and annotation.</title>
        <authorList>
            <consortium name="The Broad Institute Genomics Platform"/>
            <consortium name="The Broad Institute Genome Sequencing Center for Infectious Disease"/>
            <person name="Wu L."/>
            <person name="Ma J."/>
        </authorList>
    </citation>
    <scope>NUCLEOTIDE SEQUENCE [LARGE SCALE GENOMIC DNA]</scope>
    <source>
        <strain evidence="2">CECT 8570</strain>
    </source>
</reference>
<dbReference type="Proteomes" id="UP001595840">
    <property type="component" value="Unassembled WGS sequence"/>
</dbReference>
<accession>A0ABV8V446</accession>
<evidence type="ECO:0000313" key="1">
    <source>
        <dbReference type="EMBL" id="MFC4362513.1"/>
    </source>
</evidence>
<evidence type="ECO:0000313" key="2">
    <source>
        <dbReference type="Proteomes" id="UP001595840"/>
    </source>
</evidence>
<dbReference type="SUPFAM" id="SSF52833">
    <property type="entry name" value="Thioredoxin-like"/>
    <property type="match status" value="1"/>
</dbReference>
<dbReference type="EMBL" id="JBHSCX010000006">
    <property type="protein sequence ID" value="MFC4362513.1"/>
    <property type="molecule type" value="Genomic_DNA"/>
</dbReference>
<proteinExistence type="predicted"/>
<evidence type="ECO:0008006" key="3">
    <source>
        <dbReference type="Google" id="ProtNLM"/>
    </source>
</evidence>
<keyword evidence="2" id="KW-1185">Reference proteome</keyword>
<dbReference type="RefSeq" id="WP_290260445.1">
    <property type="nucleotide sequence ID" value="NZ_JAUFQG010000004.1"/>
</dbReference>
<dbReference type="Gene3D" id="3.40.30.10">
    <property type="entry name" value="Glutaredoxin"/>
    <property type="match status" value="1"/>
</dbReference>
<gene>
    <name evidence="1" type="ORF">ACFOX3_09370</name>
</gene>
<protein>
    <recommendedName>
        <fullName evidence="3">Thioredoxin domain-containing protein</fullName>
    </recommendedName>
</protein>
<comment type="caution">
    <text evidence="1">The sequence shown here is derived from an EMBL/GenBank/DDBJ whole genome shotgun (WGS) entry which is preliminary data.</text>
</comment>
<organism evidence="1 2">
    <name type="scientific">Simiduia curdlanivorans</name>
    <dbReference type="NCBI Taxonomy" id="1492769"/>
    <lineage>
        <taxon>Bacteria</taxon>
        <taxon>Pseudomonadati</taxon>
        <taxon>Pseudomonadota</taxon>
        <taxon>Gammaproteobacteria</taxon>
        <taxon>Cellvibrionales</taxon>
        <taxon>Cellvibrionaceae</taxon>
        <taxon>Simiduia</taxon>
    </lineage>
</organism>
<sequence>MQFFLFACLPATAQELRSAPDWLLVEQSGQTISFYNDSQGQASLLFFWTPACDQSCNTEVTQLYQQAQRLQVKMYLLKTTPGWRQSPLGELPNELQQLNNALSVSRHYGVNTQSKVILVNQRKQIVLRKPIRPNLESEEIEQLLDEMRETLSTETAHSQQ</sequence>
<name>A0ABV8V446_9GAMM</name>